<dbReference type="InterPro" id="IPR029058">
    <property type="entry name" value="AB_hydrolase_fold"/>
</dbReference>
<evidence type="ECO:0000313" key="3">
    <source>
        <dbReference type="Proteomes" id="UP000252254"/>
    </source>
</evidence>
<dbReference type="NCBIfam" id="NF047388">
    <property type="entry name" value="SA1320_fam"/>
    <property type="match status" value="1"/>
</dbReference>
<keyword evidence="1" id="KW-0175">Coiled coil</keyword>
<dbReference type="Proteomes" id="UP000252254">
    <property type="component" value="Unassembled WGS sequence"/>
</dbReference>
<organism evidence="2 3">
    <name type="scientific">Paraliobacillus ryukyuensis</name>
    <dbReference type="NCBI Taxonomy" id="200904"/>
    <lineage>
        <taxon>Bacteria</taxon>
        <taxon>Bacillati</taxon>
        <taxon>Bacillota</taxon>
        <taxon>Bacilli</taxon>
        <taxon>Bacillales</taxon>
        <taxon>Bacillaceae</taxon>
        <taxon>Paraliobacillus</taxon>
    </lineage>
</organism>
<dbReference type="AlphaFoldDB" id="A0A366E5U9"/>
<name>A0A366E5U9_9BACI</name>
<protein>
    <recommendedName>
        <fullName evidence="4">Lipase (Class 3)</fullName>
    </recommendedName>
</protein>
<proteinExistence type="predicted"/>
<dbReference type="Pfam" id="PF26363">
    <property type="entry name" value="Phospholipase-like"/>
    <property type="match status" value="1"/>
</dbReference>
<evidence type="ECO:0000256" key="1">
    <source>
        <dbReference type="SAM" id="Coils"/>
    </source>
</evidence>
<feature type="coiled-coil region" evidence="1">
    <location>
        <begin position="293"/>
        <end position="320"/>
    </location>
</feature>
<dbReference type="EMBL" id="QNRI01000007">
    <property type="protein sequence ID" value="RBO97159.1"/>
    <property type="molecule type" value="Genomic_DNA"/>
</dbReference>
<dbReference type="OrthoDB" id="2747668at2"/>
<dbReference type="SUPFAM" id="SSF53474">
    <property type="entry name" value="alpha/beta-Hydrolases"/>
    <property type="match status" value="1"/>
</dbReference>
<accession>A0A366E5U9</accession>
<gene>
    <name evidence="2" type="ORF">DES48_10776</name>
</gene>
<keyword evidence="3" id="KW-1185">Reference proteome</keyword>
<evidence type="ECO:0008006" key="4">
    <source>
        <dbReference type="Google" id="ProtNLM"/>
    </source>
</evidence>
<evidence type="ECO:0000313" key="2">
    <source>
        <dbReference type="EMBL" id="RBO97159.1"/>
    </source>
</evidence>
<dbReference type="RefSeq" id="WP_113869136.1">
    <property type="nucleotide sequence ID" value="NZ_BAABQN010000007.1"/>
</dbReference>
<comment type="caution">
    <text evidence="2">The sequence shown here is derived from an EMBL/GenBank/DDBJ whole genome shotgun (WGS) entry which is preliminary data.</text>
</comment>
<reference evidence="2 3" key="1">
    <citation type="submission" date="2018-06" db="EMBL/GenBank/DDBJ databases">
        <title>Genomic Encyclopedia of Type Strains, Phase IV (KMG-IV): sequencing the most valuable type-strain genomes for metagenomic binning, comparative biology and taxonomic classification.</title>
        <authorList>
            <person name="Goeker M."/>
        </authorList>
    </citation>
    <scope>NUCLEOTIDE SEQUENCE [LARGE SCALE GENOMIC DNA]</scope>
    <source>
        <strain evidence="2 3">DSM 15140</strain>
    </source>
</reference>
<sequence>MSVTTSTNELDTDLVELAGYHAYLGYDDRNTLRVNGNRYEVIDTNDNTSNGLDALTVQNLDNKEYTVVYVGTDKDQPEDILTDAQLLSDMAVPQLEDAKDYFRDMDKAYGVDNVTGNSLGGALANAVAVENPQVRSVTYNPALLPATADYDPNKDYDNITNYIGQYDVLNGTLNSLKLEEQVPGNSYTVYNGMPGGSTSYFDTIISNHTGYLRNGDKTQYYEIRPEGGAGSGKIYIEADEHIVLSPWTGQPIYQSGTENIKINPNTLRDLAAGLDQAVLSRMERVDEYLNHAMEIIEDEAAKKQLRIQKLRDQFEEVVETTVNHPLIQDIIGPGFPLLRELDVMSYLQQFLEEKAQELNQIYYSAPFLIRQFFSPIINSISNLVANAGDKLTQIIEDVESLINGFGEIIINTIPTLFYSATNDWEDAVVEEFHAHFRIVLPNCIQMAEQLKTFQQQILDTAEAFQFTDEGLASAIQAKANYVQTILQSLPSESDLLKASSYLTTESNLKGIQSDVAFTLLKEAINKLVVPLIEALHILALAAEVILESFSATLKSGLNSFFYFTPPGWLISIFTDFETRAKDKLNDMLQPVDEFASRVEGVRDGLGKLRNNMSAILDMLRPYIENAIFDDKKYRDVYLYNNASLALTKEMGMVFRDINTHLAEEKAQTIRELLHHGGIASMNINRLEEQVDRATLVGKPE</sequence>
<dbReference type="STRING" id="200904.GCA_900168775_01021"/>